<dbReference type="OrthoDB" id="7775871at2"/>
<keyword evidence="2" id="KW-1185">Reference proteome</keyword>
<name>A0A1Y5TW98_9RHOB</name>
<accession>A0A1Y5TW98</accession>
<evidence type="ECO:0000313" key="1">
    <source>
        <dbReference type="EMBL" id="SLN75075.1"/>
    </source>
</evidence>
<dbReference type="Proteomes" id="UP000193900">
    <property type="component" value="Unassembled WGS sequence"/>
</dbReference>
<dbReference type="AlphaFoldDB" id="A0A1Y5TW98"/>
<organism evidence="1 2">
    <name type="scientific">Roseisalinus antarcticus</name>
    <dbReference type="NCBI Taxonomy" id="254357"/>
    <lineage>
        <taxon>Bacteria</taxon>
        <taxon>Pseudomonadati</taxon>
        <taxon>Pseudomonadota</taxon>
        <taxon>Alphaproteobacteria</taxon>
        <taxon>Rhodobacterales</taxon>
        <taxon>Roseobacteraceae</taxon>
        <taxon>Roseisalinus</taxon>
    </lineage>
</organism>
<proteinExistence type="predicted"/>
<dbReference type="RefSeq" id="WP_085880623.1">
    <property type="nucleotide sequence ID" value="NZ_FWFZ01000033.1"/>
</dbReference>
<protein>
    <submittedName>
        <fullName evidence="1">Uncharacterized protein</fullName>
    </submittedName>
</protein>
<gene>
    <name evidence="1" type="ORF">ROA7023_03888</name>
</gene>
<sequence>MLTNISDALQPVIFDLCAALLTLLIEWVSLTLKTRLGFDFEARHREALHSAIMSGRRSALEQDLDRSDMIDAAVAYARTSVPDAITSLAALAEWRGLCMA</sequence>
<evidence type="ECO:0000313" key="2">
    <source>
        <dbReference type="Proteomes" id="UP000193900"/>
    </source>
</evidence>
<reference evidence="1 2" key="1">
    <citation type="submission" date="2017-03" db="EMBL/GenBank/DDBJ databases">
        <authorList>
            <person name="Afonso C.L."/>
            <person name="Miller P.J."/>
            <person name="Scott M.A."/>
            <person name="Spackman E."/>
            <person name="Goraichik I."/>
            <person name="Dimitrov K.M."/>
            <person name="Suarez D.L."/>
            <person name="Swayne D.E."/>
        </authorList>
    </citation>
    <scope>NUCLEOTIDE SEQUENCE [LARGE SCALE GENOMIC DNA]</scope>
    <source>
        <strain evidence="1 2">CECT 7023</strain>
    </source>
</reference>
<dbReference type="EMBL" id="FWFZ01000033">
    <property type="protein sequence ID" value="SLN75075.1"/>
    <property type="molecule type" value="Genomic_DNA"/>
</dbReference>